<dbReference type="GO" id="GO:0004364">
    <property type="term" value="F:glutathione transferase activity"/>
    <property type="evidence" value="ECO:0007669"/>
    <property type="project" value="InterPro"/>
</dbReference>
<dbReference type="InterPro" id="IPR016639">
    <property type="entry name" value="GST_Omega/GSH"/>
</dbReference>
<accession>A0A9N8EFJ6</accession>
<feature type="active site" description="Nucleophile" evidence="1">
    <location>
        <position position="51"/>
    </location>
</feature>
<dbReference type="GO" id="GO:0005737">
    <property type="term" value="C:cytoplasm"/>
    <property type="evidence" value="ECO:0007669"/>
    <property type="project" value="TreeGrafter"/>
</dbReference>
<protein>
    <submittedName>
        <fullName evidence="5">S-transferase omega-like 2</fullName>
    </submittedName>
</protein>
<gene>
    <name evidence="5" type="ORF">SEMRO_1006_G230310.1</name>
</gene>
<dbReference type="InterPro" id="IPR036249">
    <property type="entry name" value="Thioredoxin-like_sf"/>
</dbReference>
<feature type="domain" description="GST C-terminal" evidence="4">
    <location>
        <begin position="162"/>
        <end position="314"/>
    </location>
</feature>
<dbReference type="SUPFAM" id="SSF52833">
    <property type="entry name" value="Thioredoxin-like"/>
    <property type="match status" value="1"/>
</dbReference>
<dbReference type="PANTHER" id="PTHR32419">
    <property type="entry name" value="GLUTATHIONYL-HYDROQUINONE REDUCTASE"/>
    <property type="match status" value="1"/>
</dbReference>
<dbReference type="Gene3D" id="1.20.1050.10">
    <property type="match status" value="1"/>
</dbReference>
<evidence type="ECO:0000259" key="4">
    <source>
        <dbReference type="PROSITE" id="PS50405"/>
    </source>
</evidence>
<sequence>MSKARTALEEMGKDGSFKRKDSAWRSWISNEEGAEFPPESGRYHLFVAAACPWAQRTLLTRALKGLEDAISTTVVHPTWRRTRPDDDEDKHCGWVFGAPKGSDETFKNSIGLGGPFPCHMDGCEPNPLFESKAVRDIYEKAKDTEGKYTVPILWDKKKETIVSNESAEIIQMLNGCFNEFAKNPKLDLEPEELKEEMASVDTWIYNTLNNGVYRCGFASSQKAYETAITELTDSFDRVAQILEKQRFIAGDQITLSDIRLFPTLLRFDEVYIVYFKCNTRAVRHTPAILNYCREIYQMAGVKGTVDMAQIKMHYYTSHPHLNKFSIIPRGPNFAKLLEAPHDRNLVANSKKQKVEE</sequence>
<dbReference type="InterPro" id="IPR004045">
    <property type="entry name" value="Glutathione_S-Trfase_N"/>
</dbReference>
<keyword evidence="6" id="KW-1185">Reference proteome</keyword>
<dbReference type="PIRSF" id="PIRSF015753">
    <property type="entry name" value="GST"/>
    <property type="match status" value="1"/>
</dbReference>
<dbReference type="OrthoDB" id="2309723at2759"/>
<dbReference type="InterPro" id="IPR047047">
    <property type="entry name" value="GST_Omega-like_C"/>
</dbReference>
<feature type="binding site" evidence="2">
    <location>
        <position position="94"/>
    </location>
    <ligand>
        <name>glutathione</name>
        <dbReference type="ChEBI" id="CHEBI:57925"/>
    </ligand>
</feature>
<feature type="site" description="Lowers pKa of active site Cys" evidence="3">
    <location>
        <position position="314"/>
    </location>
</feature>
<dbReference type="Proteomes" id="UP001153069">
    <property type="component" value="Unassembled WGS sequence"/>
</dbReference>
<dbReference type="Gene3D" id="3.40.30.10">
    <property type="entry name" value="Glutaredoxin"/>
    <property type="match status" value="1"/>
</dbReference>
<dbReference type="InterPro" id="IPR036282">
    <property type="entry name" value="Glutathione-S-Trfase_C_sf"/>
</dbReference>
<proteinExistence type="predicted"/>
<dbReference type="CDD" id="cd03190">
    <property type="entry name" value="GST_C_Omega_like"/>
    <property type="match status" value="1"/>
</dbReference>
<evidence type="ECO:0000256" key="2">
    <source>
        <dbReference type="PIRSR" id="PIRSR015753-2"/>
    </source>
</evidence>
<feature type="site" description="Lowers pKa of active site Cys" evidence="3">
    <location>
        <position position="271"/>
    </location>
</feature>
<dbReference type="Pfam" id="PF13410">
    <property type="entry name" value="GST_C_2"/>
    <property type="match status" value="1"/>
</dbReference>
<evidence type="ECO:0000256" key="1">
    <source>
        <dbReference type="PIRSR" id="PIRSR015753-1"/>
    </source>
</evidence>
<name>A0A9N8EFJ6_9STRA</name>
<feature type="binding site" evidence="2">
    <location>
        <begin position="165"/>
        <end position="166"/>
    </location>
    <ligand>
        <name>glutathione</name>
        <dbReference type="ChEBI" id="CHEBI:57925"/>
    </ligand>
</feature>
<dbReference type="PANTHER" id="PTHR32419:SF6">
    <property type="entry name" value="GLUTATHIONE S-TRANSFERASE OMEGA-LIKE 1-RELATED"/>
    <property type="match status" value="1"/>
</dbReference>
<evidence type="ECO:0000313" key="5">
    <source>
        <dbReference type="EMBL" id="CAB9519294.1"/>
    </source>
</evidence>
<evidence type="ECO:0000313" key="6">
    <source>
        <dbReference type="Proteomes" id="UP001153069"/>
    </source>
</evidence>
<dbReference type="InterPro" id="IPR010987">
    <property type="entry name" value="Glutathione-S-Trfase_C-like"/>
</dbReference>
<organism evidence="5 6">
    <name type="scientific">Seminavis robusta</name>
    <dbReference type="NCBI Taxonomy" id="568900"/>
    <lineage>
        <taxon>Eukaryota</taxon>
        <taxon>Sar</taxon>
        <taxon>Stramenopiles</taxon>
        <taxon>Ochrophyta</taxon>
        <taxon>Bacillariophyta</taxon>
        <taxon>Bacillariophyceae</taxon>
        <taxon>Bacillariophycidae</taxon>
        <taxon>Naviculales</taxon>
        <taxon>Naviculaceae</taxon>
        <taxon>Seminavis</taxon>
    </lineage>
</organism>
<reference evidence="5" key="1">
    <citation type="submission" date="2020-06" db="EMBL/GenBank/DDBJ databases">
        <authorList>
            <consortium name="Plant Systems Biology data submission"/>
        </authorList>
    </citation>
    <scope>NUCLEOTIDE SEQUENCE</scope>
    <source>
        <strain evidence="5">D6</strain>
    </source>
</reference>
<dbReference type="EMBL" id="CAICTM010001004">
    <property type="protein sequence ID" value="CAB9519294.1"/>
    <property type="molecule type" value="Genomic_DNA"/>
</dbReference>
<comment type="caution">
    <text evidence="5">The sequence shown here is derived from an EMBL/GenBank/DDBJ whole genome shotgun (WGS) entry which is preliminary data.</text>
</comment>
<dbReference type="PROSITE" id="PS50405">
    <property type="entry name" value="GST_CTER"/>
    <property type="match status" value="1"/>
</dbReference>
<evidence type="ECO:0000256" key="3">
    <source>
        <dbReference type="PIRSR" id="PIRSR015753-3"/>
    </source>
</evidence>
<feature type="binding site" evidence="2">
    <location>
        <begin position="147"/>
        <end position="150"/>
    </location>
    <ligand>
        <name>glutathione</name>
        <dbReference type="ChEBI" id="CHEBI:57925"/>
    </ligand>
</feature>
<feature type="active site" description="Proton donor/acceptor" evidence="1">
    <location>
        <position position="213"/>
    </location>
</feature>
<dbReference type="AlphaFoldDB" id="A0A9N8EFJ6"/>
<dbReference type="Pfam" id="PF13409">
    <property type="entry name" value="GST_N_2"/>
    <property type="match status" value="1"/>
</dbReference>
<dbReference type="SUPFAM" id="SSF47616">
    <property type="entry name" value="GST C-terminal domain-like"/>
    <property type="match status" value="1"/>
</dbReference>